<reference evidence="1 2" key="1">
    <citation type="submission" date="2019-09" db="EMBL/GenBank/DDBJ databases">
        <title>NBRP : Genome information of microbial organism related human and environment.</title>
        <authorList>
            <person name="Hattori M."/>
            <person name="Oshima K."/>
            <person name="Inaba H."/>
            <person name="Suda W."/>
            <person name="Sakamoto M."/>
            <person name="Iino T."/>
            <person name="Kitahara M."/>
            <person name="Oshida Y."/>
            <person name="Iida T."/>
            <person name="Kudo T."/>
            <person name="Itoh T."/>
            <person name="Ohkuma M."/>
        </authorList>
    </citation>
    <scope>NUCLEOTIDE SEQUENCE [LARGE SCALE GENOMIC DNA]</scope>
    <source>
        <strain evidence="1 2">Mie-1</strain>
    </source>
</reference>
<dbReference type="SUPFAM" id="SSF88713">
    <property type="entry name" value="Glycoside hydrolase/deacetylase"/>
    <property type="match status" value="1"/>
</dbReference>
<organism evidence="1 2">
    <name type="scientific">Iodidimonas gelatinilytica</name>
    <dbReference type="NCBI Taxonomy" id="1236966"/>
    <lineage>
        <taxon>Bacteria</taxon>
        <taxon>Pseudomonadati</taxon>
        <taxon>Pseudomonadota</taxon>
        <taxon>Alphaproteobacteria</taxon>
        <taxon>Iodidimonadales</taxon>
        <taxon>Iodidimonadaceae</taxon>
        <taxon>Iodidimonas</taxon>
    </lineage>
</organism>
<dbReference type="InterPro" id="IPR011330">
    <property type="entry name" value="Glyco_hydro/deAcase_b/a-brl"/>
</dbReference>
<dbReference type="AlphaFoldDB" id="A0A5A7MW08"/>
<keyword evidence="2" id="KW-1185">Reference proteome</keyword>
<dbReference type="RefSeq" id="WP_210432252.1">
    <property type="nucleotide sequence ID" value="NZ_BKCM01000003.1"/>
</dbReference>
<proteinExistence type="predicted"/>
<evidence type="ECO:0000313" key="2">
    <source>
        <dbReference type="Proteomes" id="UP000325187"/>
    </source>
</evidence>
<sequence>MMQETPQLCVIIDTEEEFDWDGPFRREARAVTSIAAQDKAQAIFARYDIIPTYVIDHPVASDPDAVMLLKAYQDRGEAVIGAHLHPWVSPPFEEEVCRAHSYPGNLTPALEYEKLRILTAIIEDAFKKRPLVYKAGRYGLGPNTPEILARLGYKVDCSIVPYTDFSDDQGPDFLHETPHLRAFSPAADILELPLSNAFAGVLRGQGRWLYPRIQTPFLRRMHLPGICARLGLLERIRLSPEGQDARDHIRLTKAMFKDGFRVFSYTYHSPSLAPGHTPYVQSPADLTRFLDQMDRYFEFFFKTLGGHAATPLEIYDQWSMTKGAGKESHAASSRHRALLSGCNR</sequence>
<dbReference type="GO" id="GO:0005975">
    <property type="term" value="P:carbohydrate metabolic process"/>
    <property type="evidence" value="ECO:0007669"/>
    <property type="project" value="InterPro"/>
</dbReference>
<evidence type="ECO:0008006" key="3">
    <source>
        <dbReference type="Google" id="ProtNLM"/>
    </source>
</evidence>
<gene>
    <name evidence="1" type="ORF">JCM17845_08260</name>
</gene>
<dbReference type="Proteomes" id="UP000325187">
    <property type="component" value="Unassembled WGS sequence"/>
</dbReference>
<dbReference type="Gene3D" id="3.20.20.370">
    <property type="entry name" value="Glycoside hydrolase/deacetylase"/>
    <property type="match status" value="1"/>
</dbReference>
<dbReference type="CDD" id="cd10935">
    <property type="entry name" value="CE4_WalW"/>
    <property type="match status" value="1"/>
</dbReference>
<protein>
    <recommendedName>
        <fullName evidence="3">Glycosyltransferase</fullName>
    </recommendedName>
</protein>
<dbReference type="EMBL" id="BKCM01000003">
    <property type="protein sequence ID" value="GER00203.1"/>
    <property type="molecule type" value="Genomic_DNA"/>
</dbReference>
<name>A0A5A7MW08_9PROT</name>
<evidence type="ECO:0000313" key="1">
    <source>
        <dbReference type="EMBL" id="GER00203.1"/>
    </source>
</evidence>
<comment type="caution">
    <text evidence="1">The sequence shown here is derived from an EMBL/GenBank/DDBJ whole genome shotgun (WGS) entry which is preliminary data.</text>
</comment>
<accession>A0A5A7MW08</accession>